<name>A0A1C6SJJ2_9ACTN</name>
<dbReference type="EMBL" id="FMHT01000003">
    <property type="protein sequence ID" value="SCL29676.1"/>
    <property type="molecule type" value="Genomic_DNA"/>
</dbReference>
<protein>
    <submittedName>
        <fullName evidence="2">Uncharacterized protein</fullName>
    </submittedName>
</protein>
<evidence type="ECO:0000256" key="1">
    <source>
        <dbReference type="SAM" id="Phobius"/>
    </source>
</evidence>
<evidence type="ECO:0000313" key="3">
    <source>
        <dbReference type="Proteomes" id="UP000199699"/>
    </source>
</evidence>
<keyword evidence="1" id="KW-1133">Transmembrane helix</keyword>
<sequence>MDDKDRADEQEGHAFADLVPSELDAIPPHASGETKRLYLIATVVQLGQIAVSVWGLNRLSDPELDTSSKVVTGIAMIIALAFCVSAWSEAYHSAADDQYRSGPK</sequence>
<dbReference type="Proteomes" id="UP000199699">
    <property type="component" value="Unassembled WGS sequence"/>
</dbReference>
<keyword evidence="3" id="KW-1185">Reference proteome</keyword>
<organism evidence="2 3">
    <name type="scientific">Micromonospora nigra</name>
    <dbReference type="NCBI Taxonomy" id="145857"/>
    <lineage>
        <taxon>Bacteria</taxon>
        <taxon>Bacillati</taxon>
        <taxon>Actinomycetota</taxon>
        <taxon>Actinomycetes</taxon>
        <taxon>Micromonosporales</taxon>
        <taxon>Micromonosporaceae</taxon>
        <taxon>Micromonospora</taxon>
    </lineage>
</organism>
<keyword evidence="1" id="KW-0472">Membrane</keyword>
<dbReference type="OrthoDB" id="9856510at2"/>
<dbReference type="RefSeq" id="WP_091084777.1">
    <property type="nucleotide sequence ID" value="NZ_FMHT01000003.1"/>
</dbReference>
<proteinExistence type="predicted"/>
<gene>
    <name evidence="2" type="ORF">GA0070616_3928</name>
</gene>
<feature type="transmembrane region" description="Helical" evidence="1">
    <location>
        <begin position="37"/>
        <end position="56"/>
    </location>
</feature>
<accession>A0A1C6SJJ2</accession>
<keyword evidence="1" id="KW-0812">Transmembrane</keyword>
<evidence type="ECO:0000313" key="2">
    <source>
        <dbReference type="EMBL" id="SCL29676.1"/>
    </source>
</evidence>
<dbReference type="AlphaFoldDB" id="A0A1C6SJJ2"/>
<feature type="transmembrane region" description="Helical" evidence="1">
    <location>
        <begin position="68"/>
        <end position="87"/>
    </location>
</feature>
<reference evidence="2 3" key="1">
    <citation type="submission" date="2016-06" db="EMBL/GenBank/DDBJ databases">
        <authorList>
            <person name="Kjaerup R.B."/>
            <person name="Dalgaard T.S."/>
            <person name="Juul-Madsen H.R."/>
        </authorList>
    </citation>
    <scope>NUCLEOTIDE SEQUENCE [LARGE SCALE GENOMIC DNA]</scope>
    <source>
        <strain evidence="2 3">DSM 43818</strain>
    </source>
</reference>